<keyword evidence="3" id="KW-1185">Reference proteome</keyword>
<evidence type="ECO:0000256" key="1">
    <source>
        <dbReference type="SAM" id="Phobius"/>
    </source>
</evidence>
<evidence type="ECO:0000313" key="3">
    <source>
        <dbReference type="Proteomes" id="UP001597068"/>
    </source>
</evidence>
<dbReference type="RefSeq" id="WP_253647290.1">
    <property type="nucleotide sequence ID" value="NZ_BAAAMO010000002.1"/>
</dbReference>
<feature type="transmembrane region" description="Helical" evidence="1">
    <location>
        <begin position="382"/>
        <end position="410"/>
    </location>
</feature>
<feature type="transmembrane region" description="Helical" evidence="1">
    <location>
        <begin position="195"/>
        <end position="213"/>
    </location>
</feature>
<feature type="transmembrane region" description="Helical" evidence="1">
    <location>
        <begin position="16"/>
        <end position="34"/>
    </location>
</feature>
<keyword evidence="1" id="KW-0472">Membrane</keyword>
<feature type="transmembrane region" description="Helical" evidence="1">
    <location>
        <begin position="225"/>
        <end position="255"/>
    </location>
</feature>
<protein>
    <submittedName>
        <fullName evidence="2">Uncharacterized protein</fullName>
    </submittedName>
</protein>
<feature type="transmembrane region" description="Helical" evidence="1">
    <location>
        <begin position="63"/>
        <end position="80"/>
    </location>
</feature>
<comment type="caution">
    <text evidence="2">The sequence shown here is derived from an EMBL/GenBank/DDBJ whole genome shotgun (WGS) entry which is preliminary data.</text>
</comment>
<name>A0ABW3G3U4_9NOCA</name>
<keyword evidence="1" id="KW-1133">Transmembrane helix</keyword>
<proteinExistence type="predicted"/>
<gene>
    <name evidence="2" type="ORF">ACFQ04_03015</name>
</gene>
<sequence>MTQIVDILLVLSFPSYLELSVIVGAGAFVALLFAHSPRAAFVFWMVVLVAVPFWFVFDAFPLPPATVAFAVIAPCILINRPTEQVGFMGSDRVLWAVFGIGLAAYLFLDTPKYAITTVIFQWATAYIVGRRLALVCGLEFVGDVLAWAGAIVGLWACVELAFSWHVFEHTNTISQKLGFWANIQTRGGLDRSEGAFGHALALGGFLSLTVPYVMTMRQRRLRLPFTVVVIAGVLATFSRGPISSALLAVVLALVFLSGRVVDAGTRFWGVVLSLAVGVGLVPFILTKFSTLDARELDPSTNYRENLWRLVPGDMSIIGQARNVGVDSAGRSLYREFGSIDSTPLLTGLDFGWVVTMLLVAGVLAIIYRVISGKGTVADVALFGQVITLLTVALITQYCAAIWLLVGLVAAEQAHRRHQTQILDSEPVDLVKQPA</sequence>
<dbReference type="Proteomes" id="UP001597068">
    <property type="component" value="Unassembled WGS sequence"/>
</dbReference>
<keyword evidence="1" id="KW-0812">Transmembrane</keyword>
<feature type="transmembrane region" description="Helical" evidence="1">
    <location>
        <begin position="267"/>
        <end position="285"/>
    </location>
</feature>
<feature type="transmembrane region" description="Helical" evidence="1">
    <location>
        <begin position="145"/>
        <end position="167"/>
    </location>
</feature>
<organism evidence="2 3">
    <name type="scientific">Williamsia deligens</name>
    <dbReference type="NCBI Taxonomy" id="321325"/>
    <lineage>
        <taxon>Bacteria</taxon>
        <taxon>Bacillati</taxon>
        <taxon>Actinomycetota</taxon>
        <taxon>Actinomycetes</taxon>
        <taxon>Mycobacteriales</taxon>
        <taxon>Nocardiaceae</taxon>
        <taxon>Williamsia</taxon>
    </lineage>
</organism>
<reference evidence="3" key="1">
    <citation type="journal article" date="2019" name="Int. J. Syst. Evol. Microbiol.">
        <title>The Global Catalogue of Microorganisms (GCM) 10K type strain sequencing project: providing services to taxonomists for standard genome sequencing and annotation.</title>
        <authorList>
            <consortium name="The Broad Institute Genomics Platform"/>
            <consortium name="The Broad Institute Genome Sequencing Center for Infectious Disease"/>
            <person name="Wu L."/>
            <person name="Ma J."/>
        </authorList>
    </citation>
    <scope>NUCLEOTIDE SEQUENCE [LARGE SCALE GENOMIC DNA]</scope>
    <source>
        <strain evidence="3">CCUG 50873</strain>
    </source>
</reference>
<feature type="transmembrane region" description="Helical" evidence="1">
    <location>
        <begin position="92"/>
        <end position="108"/>
    </location>
</feature>
<accession>A0ABW3G3U4</accession>
<evidence type="ECO:0000313" key="2">
    <source>
        <dbReference type="EMBL" id="MFD0924698.1"/>
    </source>
</evidence>
<feature type="transmembrane region" description="Helical" evidence="1">
    <location>
        <begin position="350"/>
        <end position="370"/>
    </location>
</feature>
<feature type="transmembrane region" description="Helical" evidence="1">
    <location>
        <begin position="41"/>
        <end position="57"/>
    </location>
</feature>
<dbReference type="EMBL" id="JBHTIL010000001">
    <property type="protein sequence ID" value="MFD0924698.1"/>
    <property type="molecule type" value="Genomic_DNA"/>
</dbReference>